<reference evidence="1" key="2">
    <citation type="submission" date="2023-05" db="EMBL/GenBank/DDBJ databases">
        <authorList>
            <consortium name="Lawrence Berkeley National Laboratory"/>
            <person name="Steindorff A."/>
            <person name="Hensen N."/>
            <person name="Bonometti L."/>
            <person name="Westerberg I."/>
            <person name="Brannstrom I.O."/>
            <person name="Guillou S."/>
            <person name="Cros-Aarteil S."/>
            <person name="Calhoun S."/>
            <person name="Haridas S."/>
            <person name="Kuo A."/>
            <person name="Mondo S."/>
            <person name="Pangilinan J."/>
            <person name="Riley R."/>
            <person name="Labutti K."/>
            <person name="Andreopoulos B."/>
            <person name="Lipzen A."/>
            <person name="Chen C."/>
            <person name="Yanf M."/>
            <person name="Daum C."/>
            <person name="Ng V."/>
            <person name="Clum A."/>
            <person name="Ohm R."/>
            <person name="Martin F."/>
            <person name="Silar P."/>
            <person name="Natvig D."/>
            <person name="Lalanne C."/>
            <person name="Gautier V."/>
            <person name="Ament-Velasquez S.L."/>
            <person name="Kruys A."/>
            <person name="Hutchinson M.I."/>
            <person name="Powell A.J."/>
            <person name="Barry K."/>
            <person name="Miller A.N."/>
            <person name="Grigoriev I.V."/>
            <person name="Debuchy R."/>
            <person name="Gladieux P."/>
            <person name="Thoren M.H."/>
            <person name="Johannesson H."/>
        </authorList>
    </citation>
    <scope>NUCLEOTIDE SEQUENCE</scope>
    <source>
        <strain evidence="1">CBS 731.68</strain>
    </source>
</reference>
<gene>
    <name evidence="1" type="ORF">N657DRAFT_639883</name>
</gene>
<evidence type="ECO:0000313" key="2">
    <source>
        <dbReference type="Proteomes" id="UP001302602"/>
    </source>
</evidence>
<dbReference type="EMBL" id="MU853223">
    <property type="protein sequence ID" value="KAK4129290.1"/>
    <property type="molecule type" value="Genomic_DNA"/>
</dbReference>
<dbReference type="RefSeq" id="XP_062653061.1">
    <property type="nucleotide sequence ID" value="XM_062791861.1"/>
</dbReference>
<dbReference type="Proteomes" id="UP001302602">
    <property type="component" value="Unassembled WGS sequence"/>
</dbReference>
<accession>A0AAN6Z849</accession>
<dbReference type="AlphaFoldDB" id="A0AAN6Z849"/>
<protein>
    <submittedName>
        <fullName evidence="1">Uncharacterized protein</fullName>
    </submittedName>
</protein>
<sequence>MTSQRSLVAALDLNRSFQAFLLSGPVSLTSSLTVAMAIYGRFNVSAVAVVSFCCVGTEVGSSGCLPGGVLESQQPRIYRTVVIGHQRMGNHSIDDDARYFCTSKQLPPLPDPENPSAKPFVTSEMPSLTTCQIQHGHCRWDAILQITRWGEKEEKLEEHSRCRGQMLEQMGHVHSEAGAAICTPTADALTNSHFTSQSARVVLEITTPRRRIWKVWRPLIQFPDRSLSSPDSESKKT</sequence>
<evidence type="ECO:0000313" key="1">
    <source>
        <dbReference type="EMBL" id="KAK4129290.1"/>
    </source>
</evidence>
<reference evidence="1" key="1">
    <citation type="journal article" date="2023" name="Mol. Phylogenet. Evol.">
        <title>Genome-scale phylogeny and comparative genomics of the fungal order Sordariales.</title>
        <authorList>
            <person name="Hensen N."/>
            <person name="Bonometti L."/>
            <person name="Westerberg I."/>
            <person name="Brannstrom I.O."/>
            <person name="Guillou S."/>
            <person name="Cros-Aarteil S."/>
            <person name="Calhoun S."/>
            <person name="Haridas S."/>
            <person name="Kuo A."/>
            <person name="Mondo S."/>
            <person name="Pangilinan J."/>
            <person name="Riley R."/>
            <person name="LaButti K."/>
            <person name="Andreopoulos B."/>
            <person name="Lipzen A."/>
            <person name="Chen C."/>
            <person name="Yan M."/>
            <person name="Daum C."/>
            <person name="Ng V."/>
            <person name="Clum A."/>
            <person name="Steindorff A."/>
            <person name="Ohm R.A."/>
            <person name="Martin F."/>
            <person name="Silar P."/>
            <person name="Natvig D.O."/>
            <person name="Lalanne C."/>
            <person name="Gautier V."/>
            <person name="Ament-Velasquez S.L."/>
            <person name="Kruys A."/>
            <person name="Hutchinson M.I."/>
            <person name="Powell A.J."/>
            <person name="Barry K."/>
            <person name="Miller A.N."/>
            <person name="Grigoriev I.V."/>
            <person name="Debuchy R."/>
            <person name="Gladieux P."/>
            <person name="Hiltunen Thoren M."/>
            <person name="Johannesson H."/>
        </authorList>
    </citation>
    <scope>NUCLEOTIDE SEQUENCE</scope>
    <source>
        <strain evidence="1">CBS 731.68</strain>
    </source>
</reference>
<keyword evidence="2" id="KW-1185">Reference proteome</keyword>
<proteinExistence type="predicted"/>
<organism evidence="1 2">
    <name type="scientific">Parathielavia appendiculata</name>
    <dbReference type="NCBI Taxonomy" id="2587402"/>
    <lineage>
        <taxon>Eukaryota</taxon>
        <taxon>Fungi</taxon>
        <taxon>Dikarya</taxon>
        <taxon>Ascomycota</taxon>
        <taxon>Pezizomycotina</taxon>
        <taxon>Sordariomycetes</taxon>
        <taxon>Sordariomycetidae</taxon>
        <taxon>Sordariales</taxon>
        <taxon>Chaetomiaceae</taxon>
        <taxon>Parathielavia</taxon>
    </lineage>
</organism>
<name>A0AAN6Z849_9PEZI</name>
<comment type="caution">
    <text evidence="1">The sequence shown here is derived from an EMBL/GenBank/DDBJ whole genome shotgun (WGS) entry which is preliminary data.</text>
</comment>
<dbReference type="GeneID" id="87828630"/>